<dbReference type="SUPFAM" id="SSF103196">
    <property type="entry name" value="Roadblock/LC7 domain"/>
    <property type="match status" value="1"/>
</dbReference>
<evidence type="ECO:0000313" key="2">
    <source>
        <dbReference type="Proteomes" id="UP000230750"/>
    </source>
</evidence>
<dbReference type="InterPro" id="IPR015019">
    <property type="entry name" value="LAMTOR3"/>
</dbReference>
<protein>
    <submittedName>
        <fullName evidence="1">Putative ragulator complex protein LAMTOR3</fullName>
    </submittedName>
</protein>
<dbReference type="GO" id="GO:0032006">
    <property type="term" value="P:regulation of TOR signaling"/>
    <property type="evidence" value="ECO:0007669"/>
    <property type="project" value="InterPro"/>
</dbReference>
<proteinExistence type="predicted"/>
<dbReference type="OrthoDB" id="343907at2759"/>
<dbReference type="Pfam" id="PF08923">
    <property type="entry name" value="MAPKK1_Int"/>
    <property type="match status" value="1"/>
</dbReference>
<reference evidence="1 2" key="1">
    <citation type="journal article" date="2017" name="PLoS Biol.">
        <title>The sea cucumber genome provides insights into morphological evolution and visceral regeneration.</title>
        <authorList>
            <person name="Zhang X."/>
            <person name="Sun L."/>
            <person name="Yuan J."/>
            <person name="Sun Y."/>
            <person name="Gao Y."/>
            <person name="Zhang L."/>
            <person name="Li S."/>
            <person name="Dai H."/>
            <person name="Hamel J.F."/>
            <person name="Liu C."/>
            <person name="Yu Y."/>
            <person name="Liu S."/>
            <person name="Lin W."/>
            <person name="Guo K."/>
            <person name="Jin S."/>
            <person name="Xu P."/>
            <person name="Storey K.B."/>
            <person name="Huan P."/>
            <person name="Zhang T."/>
            <person name="Zhou Y."/>
            <person name="Zhang J."/>
            <person name="Lin C."/>
            <person name="Li X."/>
            <person name="Xing L."/>
            <person name="Huo D."/>
            <person name="Sun M."/>
            <person name="Wang L."/>
            <person name="Mercier A."/>
            <person name="Li F."/>
            <person name="Yang H."/>
            <person name="Xiang J."/>
        </authorList>
    </citation>
    <scope>NUCLEOTIDE SEQUENCE [LARGE SCALE GENOMIC DNA]</scope>
    <source>
        <strain evidence="1">Shaxun</strain>
        <tissue evidence="1">Muscle</tissue>
    </source>
</reference>
<evidence type="ECO:0000313" key="1">
    <source>
        <dbReference type="EMBL" id="PIK55189.1"/>
    </source>
</evidence>
<organism evidence="1 2">
    <name type="scientific">Stichopus japonicus</name>
    <name type="common">Sea cucumber</name>
    <dbReference type="NCBI Taxonomy" id="307972"/>
    <lineage>
        <taxon>Eukaryota</taxon>
        <taxon>Metazoa</taxon>
        <taxon>Echinodermata</taxon>
        <taxon>Eleutherozoa</taxon>
        <taxon>Echinozoa</taxon>
        <taxon>Holothuroidea</taxon>
        <taxon>Aspidochirotacea</taxon>
        <taxon>Aspidochirotida</taxon>
        <taxon>Stichopodidae</taxon>
        <taxon>Apostichopus</taxon>
    </lineage>
</organism>
<dbReference type="Gene3D" id="3.30.450.30">
    <property type="entry name" value="Dynein light chain 2a, cytoplasmic"/>
    <property type="match status" value="1"/>
</dbReference>
<comment type="caution">
    <text evidence="1">The sequence shown here is derived from an EMBL/GenBank/DDBJ whole genome shotgun (WGS) entry which is preliminary data.</text>
</comment>
<sequence>MHRKAYRPVQNIAYFVEKPKYQNVNLPSVNYATEIVAVGLYQNVKKDLWNLMQMIEGLEAVIIADRDGVPIIKVSSEVVPDASTRTLSLPLLPLQLVASKLGLSKKKAYLFFPLLSGLLLGLEPELENLVALVGHTIQTE</sequence>
<keyword evidence="2" id="KW-1185">Reference proteome</keyword>
<accession>A0A2G8L4J3</accession>
<name>A0A2G8L4J3_STIJA</name>
<dbReference type="EMBL" id="MRZV01000223">
    <property type="protein sequence ID" value="PIK55189.1"/>
    <property type="molecule type" value="Genomic_DNA"/>
</dbReference>
<gene>
    <name evidence="1" type="ORF">BSL78_07919</name>
</gene>
<dbReference type="AlphaFoldDB" id="A0A2G8L4J3"/>
<dbReference type="Proteomes" id="UP000230750">
    <property type="component" value="Unassembled WGS sequence"/>
</dbReference>